<sequence length="211" mass="23807">MFFSREDEIDEAPNSSQKNIVPQYSQKSENHFTSIPLKNNSKATCASSSSSLCIAVSKRYSSKFRKEWLSNPKYSSFLKEYKNYKTTALCFIYNIQFSIQNSETTDINNHMKTKEYQDCVKSAEPNKSKTINSLFDSSTSELNRLCTVEGALVFHGVKHSHSYLSQLYMINLTKKCSSGCSIAKKNITYSKTKTSEIACNVLAPAFTNAII</sequence>
<dbReference type="EMBL" id="CAJNOH010004520">
    <property type="protein sequence ID" value="CAF1372138.1"/>
    <property type="molecule type" value="Genomic_DNA"/>
</dbReference>
<reference evidence="2" key="1">
    <citation type="submission" date="2021-02" db="EMBL/GenBank/DDBJ databases">
        <authorList>
            <person name="Nowell W R."/>
        </authorList>
    </citation>
    <scope>NUCLEOTIDE SEQUENCE</scope>
</reference>
<evidence type="ECO:0000313" key="3">
    <source>
        <dbReference type="Proteomes" id="UP000663870"/>
    </source>
</evidence>
<evidence type="ECO:0000313" key="1">
    <source>
        <dbReference type="EMBL" id="CAF1372138.1"/>
    </source>
</evidence>
<organism evidence="2 3">
    <name type="scientific">Rotaria sordida</name>
    <dbReference type="NCBI Taxonomy" id="392033"/>
    <lineage>
        <taxon>Eukaryota</taxon>
        <taxon>Metazoa</taxon>
        <taxon>Spiralia</taxon>
        <taxon>Gnathifera</taxon>
        <taxon>Rotifera</taxon>
        <taxon>Eurotatoria</taxon>
        <taxon>Bdelloidea</taxon>
        <taxon>Philodinida</taxon>
        <taxon>Philodinidae</taxon>
        <taxon>Rotaria</taxon>
    </lineage>
</organism>
<accession>A0A816BSD3</accession>
<name>A0A816BSD3_9BILA</name>
<proteinExistence type="predicted"/>
<evidence type="ECO:0000313" key="2">
    <source>
        <dbReference type="EMBL" id="CAF1612101.1"/>
    </source>
</evidence>
<gene>
    <name evidence="2" type="ORF">JXQ802_LOCUS49513</name>
    <name evidence="1" type="ORF">PYM288_LOCUS33413</name>
</gene>
<dbReference type="Proteomes" id="UP000663854">
    <property type="component" value="Unassembled WGS sequence"/>
</dbReference>
<protein>
    <submittedName>
        <fullName evidence="2">Uncharacterized protein</fullName>
    </submittedName>
</protein>
<comment type="caution">
    <text evidence="2">The sequence shown here is derived from an EMBL/GenBank/DDBJ whole genome shotgun (WGS) entry which is preliminary data.</text>
</comment>
<dbReference type="AlphaFoldDB" id="A0A816BSD3"/>
<keyword evidence="3" id="KW-1185">Reference proteome</keyword>
<dbReference type="EMBL" id="CAJNOL010005952">
    <property type="protein sequence ID" value="CAF1612101.1"/>
    <property type="molecule type" value="Genomic_DNA"/>
</dbReference>
<dbReference type="Proteomes" id="UP000663870">
    <property type="component" value="Unassembled WGS sequence"/>
</dbReference>